<evidence type="ECO:0000313" key="2">
    <source>
        <dbReference type="Proteomes" id="UP001066276"/>
    </source>
</evidence>
<reference evidence="1" key="1">
    <citation type="journal article" date="2022" name="bioRxiv">
        <title>Sequencing and chromosome-scale assembly of the giantPleurodeles waltlgenome.</title>
        <authorList>
            <person name="Brown T."/>
            <person name="Elewa A."/>
            <person name="Iarovenko S."/>
            <person name="Subramanian E."/>
            <person name="Araus A.J."/>
            <person name="Petzold A."/>
            <person name="Susuki M."/>
            <person name="Suzuki K.-i.T."/>
            <person name="Hayashi T."/>
            <person name="Toyoda A."/>
            <person name="Oliveira C."/>
            <person name="Osipova E."/>
            <person name="Leigh N.D."/>
            <person name="Simon A."/>
            <person name="Yun M.H."/>
        </authorList>
    </citation>
    <scope>NUCLEOTIDE SEQUENCE</scope>
    <source>
        <strain evidence="1">20211129_DDA</strain>
        <tissue evidence="1">Liver</tissue>
    </source>
</reference>
<keyword evidence="2" id="KW-1185">Reference proteome</keyword>
<evidence type="ECO:0000313" key="1">
    <source>
        <dbReference type="EMBL" id="KAJ1083407.1"/>
    </source>
</evidence>
<dbReference type="Proteomes" id="UP001066276">
    <property type="component" value="Chromosome 12"/>
</dbReference>
<dbReference type="AlphaFoldDB" id="A0AAV7KXB7"/>
<name>A0AAV7KXB7_PLEWA</name>
<comment type="caution">
    <text evidence="1">The sequence shown here is derived from an EMBL/GenBank/DDBJ whole genome shotgun (WGS) entry which is preliminary data.</text>
</comment>
<gene>
    <name evidence="1" type="ORF">NDU88_003566</name>
</gene>
<organism evidence="1 2">
    <name type="scientific">Pleurodeles waltl</name>
    <name type="common">Iberian ribbed newt</name>
    <dbReference type="NCBI Taxonomy" id="8319"/>
    <lineage>
        <taxon>Eukaryota</taxon>
        <taxon>Metazoa</taxon>
        <taxon>Chordata</taxon>
        <taxon>Craniata</taxon>
        <taxon>Vertebrata</taxon>
        <taxon>Euteleostomi</taxon>
        <taxon>Amphibia</taxon>
        <taxon>Batrachia</taxon>
        <taxon>Caudata</taxon>
        <taxon>Salamandroidea</taxon>
        <taxon>Salamandridae</taxon>
        <taxon>Pleurodelinae</taxon>
        <taxon>Pleurodeles</taxon>
    </lineage>
</organism>
<proteinExistence type="predicted"/>
<sequence>MDINPTVRFLIPVIIKQTNHTANLEGHAVDAGSCKLLFDIVLALSRNLLHFFGFPETSPLVRKALLSWGFGALPGGQLGAGCWDEGADHVGDLPQSVVSRASQVNGVKMRSPRSLGFGAYWLVWDPDH</sequence>
<protein>
    <submittedName>
        <fullName evidence="1">Uncharacterized protein</fullName>
    </submittedName>
</protein>
<accession>A0AAV7KXB7</accession>
<dbReference type="EMBL" id="JANPWB010000016">
    <property type="protein sequence ID" value="KAJ1083407.1"/>
    <property type="molecule type" value="Genomic_DNA"/>
</dbReference>